<gene>
    <name evidence="1" type="ORF">GALMADRAFT_1150823</name>
</gene>
<sequence length="363" mass="40803">MGRNRNRSFATKLVLDSVNLTPEVVKGAAHCRHLEILELRNYKPQNCKYLNAFIYLPRLKCLTVNVDDRNLHSSRPPVDGAIQPQAQKFRPLSQFHFKGGFSMLQTIANDLIRAPHLRSIQVELTKYPTSVTHTKSYQPSHNNLCFSISDLLRPFSIAPSAAVESVAISFNSNDKQANESLPRHAVSILSSFSNLRHLEISGIGMFALNDALSELTSLWPKIQTLHLPLADNCFQTAPKVGHSLTLSNLQRIAQSCPELVSFRAPIAIPEDLTLFTAKVLHHPLTSLSVGSRQPIRQPVDAVNKAKYFARCLCAMFPDLRNIYVHQNYNPDFWSEVKRLVELCNDVRGFDRIRALASSLKDGR</sequence>
<organism evidence="1 2">
    <name type="scientific">Galerina marginata (strain CBS 339.88)</name>
    <dbReference type="NCBI Taxonomy" id="685588"/>
    <lineage>
        <taxon>Eukaryota</taxon>
        <taxon>Fungi</taxon>
        <taxon>Dikarya</taxon>
        <taxon>Basidiomycota</taxon>
        <taxon>Agaricomycotina</taxon>
        <taxon>Agaricomycetes</taxon>
        <taxon>Agaricomycetidae</taxon>
        <taxon>Agaricales</taxon>
        <taxon>Agaricineae</taxon>
        <taxon>Strophariaceae</taxon>
        <taxon>Galerina</taxon>
    </lineage>
</organism>
<keyword evidence="2" id="KW-1185">Reference proteome</keyword>
<dbReference type="AlphaFoldDB" id="A0A067SI66"/>
<dbReference type="SUPFAM" id="SSF52047">
    <property type="entry name" value="RNI-like"/>
    <property type="match status" value="1"/>
</dbReference>
<name>A0A067SI66_GALM3</name>
<reference evidence="2" key="1">
    <citation type="journal article" date="2014" name="Proc. Natl. Acad. Sci. U.S.A.">
        <title>Extensive sampling of basidiomycete genomes demonstrates inadequacy of the white-rot/brown-rot paradigm for wood decay fungi.</title>
        <authorList>
            <person name="Riley R."/>
            <person name="Salamov A.A."/>
            <person name="Brown D.W."/>
            <person name="Nagy L.G."/>
            <person name="Floudas D."/>
            <person name="Held B.W."/>
            <person name="Levasseur A."/>
            <person name="Lombard V."/>
            <person name="Morin E."/>
            <person name="Otillar R."/>
            <person name="Lindquist E.A."/>
            <person name="Sun H."/>
            <person name="LaButti K.M."/>
            <person name="Schmutz J."/>
            <person name="Jabbour D."/>
            <person name="Luo H."/>
            <person name="Baker S.E."/>
            <person name="Pisabarro A.G."/>
            <person name="Walton J.D."/>
            <person name="Blanchette R.A."/>
            <person name="Henrissat B."/>
            <person name="Martin F."/>
            <person name="Cullen D."/>
            <person name="Hibbett D.S."/>
            <person name="Grigoriev I.V."/>
        </authorList>
    </citation>
    <scope>NUCLEOTIDE SEQUENCE [LARGE SCALE GENOMIC DNA]</scope>
    <source>
        <strain evidence="2">CBS 339.88</strain>
    </source>
</reference>
<protein>
    <recommendedName>
        <fullName evidence="3">F-box domain-containing protein</fullName>
    </recommendedName>
</protein>
<dbReference type="EMBL" id="KL142423">
    <property type="protein sequence ID" value="KDR66428.1"/>
    <property type="molecule type" value="Genomic_DNA"/>
</dbReference>
<proteinExistence type="predicted"/>
<dbReference type="InterPro" id="IPR032675">
    <property type="entry name" value="LRR_dom_sf"/>
</dbReference>
<dbReference type="Gene3D" id="3.80.10.10">
    <property type="entry name" value="Ribonuclease Inhibitor"/>
    <property type="match status" value="1"/>
</dbReference>
<evidence type="ECO:0000313" key="1">
    <source>
        <dbReference type="EMBL" id="KDR66428.1"/>
    </source>
</evidence>
<evidence type="ECO:0008006" key="3">
    <source>
        <dbReference type="Google" id="ProtNLM"/>
    </source>
</evidence>
<evidence type="ECO:0000313" key="2">
    <source>
        <dbReference type="Proteomes" id="UP000027222"/>
    </source>
</evidence>
<dbReference type="HOGENOM" id="CLU_763015_0_0_1"/>
<dbReference type="OrthoDB" id="3006497at2759"/>
<accession>A0A067SI66</accession>
<dbReference type="Proteomes" id="UP000027222">
    <property type="component" value="Unassembled WGS sequence"/>
</dbReference>